<evidence type="ECO:0000256" key="4">
    <source>
        <dbReference type="ARBA" id="ARBA00022519"/>
    </source>
</evidence>
<comment type="similarity">
    <text evidence="2 8">Belongs to the peptidase A24 family.</text>
</comment>
<keyword evidence="9" id="KW-0645">Protease</keyword>
<keyword evidence="9" id="KW-0378">Hydrolase</keyword>
<reference evidence="14" key="2">
    <citation type="submission" date="2003-04" db="EMBL/GenBank/DDBJ databases">
        <authorList>
            <person name="Song Y."/>
            <person name="Tong Z."/>
            <person name="Wang L."/>
            <person name="Han Y."/>
            <person name="Zhang J."/>
            <person name="Pei D."/>
            <person name="Wang J."/>
            <person name="Zhou D."/>
            <person name="Han Y."/>
            <person name="Pang X."/>
            <person name="Zhai J."/>
            <person name="Chen F."/>
            <person name="Qin H."/>
            <person name="Wang J."/>
            <person name="Li S."/>
            <person name="Guo Z."/>
            <person name="Ye C."/>
            <person name="Du Z."/>
            <person name="Lin W."/>
            <person name="Wang J."/>
            <person name="Yu J."/>
            <person name="Yang H."/>
            <person name="Wang J."/>
            <person name="Huang P."/>
            <person name="Yang R."/>
        </authorList>
    </citation>
    <scope>NUCLEOTIDE SEQUENCE</scope>
    <source>
        <strain evidence="14">91001</strain>
    </source>
</reference>
<organism evidence="13 16">
    <name type="scientific">Yersinia pestis</name>
    <dbReference type="NCBI Taxonomy" id="632"/>
    <lineage>
        <taxon>Bacteria</taxon>
        <taxon>Pseudomonadati</taxon>
        <taxon>Pseudomonadota</taxon>
        <taxon>Gammaproteobacteria</taxon>
        <taxon>Enterobacterales</taxon>
        <taxon>Yersiniaceae</taxon>
        <taxon>Yersinia</taxon>
    </lineage>
</organism>
<reference evidence="15" key="3">
    <citation type="journal article" date="2004" name="DNA Res.">
        <title>Complete genome sequence of Yersinia pestis strain 91001, an isolate avirulent to humans.</title>
        <authorList>
            <person name="Song Y."/>
            <person name="Tong Z."/>
            <person name="Wang J."/>
            <person name="Wang L."/>
            <person name="Guo Z."/>
            <person name="Han Y."/>
            <person name="Zhang J."/>
            <person name="Pei D."/>
            <person name="Zhou D."/>
            <person name="Qin H."/>
            <person name="Pang X."/>
            <person name="Han Y."/>
            <person name="Zhai J."/>
            <person name="Li M."/>
            <person name="Cui B."/>
            <person name="Qi Z."/>
            <person name="Jin L."/>
            <person name="Dai R."/>
            <person name="Chen F."/>
            <person name="Li S."/>
            <person name="Ye C."/>
            <person name="Du Z."/>
            <person name="Lin W."/>
            <person name="Wang J."/>
            <person name="Yu J."/>
            <person name="Yang H."/>
            <person name="Wang J."/>
            <person name="Huang P."/>
            <person name="Yang R."/>
        </authorList>
    </citation>
    <scope>NUCLEOTIDE SEQUENCE [LARGE SCALE GENOMIC DNA]</scope>
    <source>
        <strain evidence="15">91001 / Biovar Mediaevalis</strain>
    </source>
</reference>
<dbReference type="Proteomes" id="UP000002490">
    <property type="component" value="Chromosome"/>
</dbReference>
<reference evidence="13 16" key="1">
    <citation type="journal article" date="2002" name="J. Bacteriol.">
        <title>Genome sequence of Yersinia pestis KIM.</title>
        <authorList>
            <person name="Deng W."/>
            <person name="Burland V."/>
            <person name="Plunkett G.III."/>
            <person name="Boutin A."/>
            <person name="Mayhew G.F."/>
            <person name="Liss P."/>
            <person name="Perna N.T."/>
            <person name="Rose D.J."/>
            <person name="Mau B."/>
            <person name="Zhou S."/>
            <person name="Schwartz D.C."/>
            <person name="Fetherston J.D."/>
            <person name="Lindler L.E."/>
            <person name="Brubaker R.R."/>
            <person name="Plana G.V."/>
            <person name="Straley S.C."/>
            <person name="McDonough K.A."/>
            <person name="Nilles M.L."/>
            <person name="Matson J.S."/>
            <person name="Blattner F.R."/>
            <person name="Perry R.D."/>
        </authorList>
    </citation>
    <scope>NUCLEOTIDE SEQUENCE [LARGE SCALE GENOMIC DNA]</scope>
    <source>
        <strain evidence="13">KIM</strain>
        <strain evidence="16">KIM10+ / Biovar Mediaevalis</strain>
    </source>
</reference>
<keyword evidence="9" id="KW-0808">Transferase</keyword>
<dbReference type="GO" id="GO:0005886">
    <property type="term" value="C:plasma membrane"/>
    <property type="evidence" value="ECO:0007669"/>
    <property type="project" value="UniProtKB-SubCell"/>
</dbReference>
<keyword evidence="7 10" id="KW-0472">Membrane</keyword>
<feature type="domain" description="Prepilin type IV endopeptidase peptidase" evidence="11">
    <location>
        <begin position="153"/>
        <end position="259"/>
    </location>
</feature>
<keyword evidence="5 9" id="KW-0812">Transmembrane</keyword>
<dbReference type="InterPro" id="IPR050882">
    <property type="entry name" value="Prepilin_peptidase/N-MTase"/>
</dbReference>
<dbReference type="Pfam" id="PF01478">
    <property type="entry name" value="Peptidase_A24"/>
    <property type="match status" value="1"/>
</dbReference>
<feature type="transmembrane region" description="Helical" evidence="10">
    <location>
        <begin position="171"/>
        <end position="189"/>
    </location>
</feature>
<feature type="transmembrane region" description="Helical" evidence="10">
    <location>
        <begin position="30"/>
        <end position="51"/>
    </location>
</feature>
<keyword evidence="6 10" id="KW-1133">Transmembrane helix</keyword>
<dbReference type="GO" id="GO:0032259">
    <property type="term" value="P:methylation"/>
    <property type="evidence" value="ECO:0007669"/>
    <property type="project" value="UniProtKB-KW"/>
</dbReference>
<evidence type="ECO:0000256" key="2">
    <source>
        <dbReference type="ARBA" id="ARBA00005801"/>
    </source>
</evidence>
<reference evidence="14" key="4">
    <citation type="submission" date="2016-05" db="EMBL/GenBank/DDBJ databases">
        <title>Reannotation of Yersinia pestis strain 91001 based on omics data.</title>
        <authorList>
            <person name="Yiqing M."/>
        </authorList>
    </citation>
    <scope>NUCLEOTIDE SEQUENCE</scope>
    <source>
        <strain evidence="14">91001</strain>
    </source>
</reference>
<comment type="function">
    <text evidence="9">Plays an essential role in type IV pili and type II pseudopili formation by proteolytically removing the leader sequence from substrate proteins and subsequently monomethylating the alpha-amino group of the newly exposed N-terminal phenylalanine.</text>
</comment>
<proteinExistence type="inferred from homology"/>
<dbReference type="KEGG" id="ypk:y3195"/>
<keyword evidence="9" id="KW-0489">Methyltransferase</keyword>
<evidence type="ECO:0000256" key="5">
    <source>
        <dbReference type="ARBA" id="ARBA00022692"/>
    </source>
</evidence>
<dbReference type="InterPro" id="IPR014032">
    <property type="entry name" value="Peptidase_A24A_bac"/>
</dbReference>
<dbReference type="EMBL" id="AE009952">
    <property type="protein sequence ID" value="AAM86745.1"/>
    <property type="molecule type" value="Genomic_DNA"/>
</dbReference>
<dbReference type="EnsemblBacteria" id="AAS63033">
    <property type="protein sequence ID" value="AAS63033"/>
    <property type="gene ID" value="YP_2850"/>
</dbReference>
<dbReference type="EC" id="2.1.1.-" evidence="9"/>
<dbReference type="EMBL" id="AE017042">
    <property type="protein sequence ID" value="AAS63033.1"/>
    <property type="molecule type" value="Genomic_DNA"/>
</dbReference>
<dbReference type="InterPro" id="IPR010627">
    <property type="entry name" value="Prepilin_pept_A24_N"/>
</dbReference>
<gene>
    <name evidence="14" type="primary">pppA1</name>
    <name evidence="13" type="ordered locus">y3195</name>
    <name evidence="14" type="ordered locus">YP_2850</name>
</gene>
<dbReference type="GO" id="GO:0006508">
    <property type="term" value="P:proteolysis"/>
    <property type="evidence" value="ECO:0007669"/>
    <property type="project" value="UniProtKB-KW"/>
</dbReference>
<evidence type="ECO:0000256" key="1">
    <source>
        <dbReference type="ARBA" id="ARBA00004429"/>
    </source>
</evidence>
<feature type="transmembrane region" description="Helical" evidence="10">
    <location>
        <begin position="276"/>
        <end position="295"/>
    </location>
</feature>
<dbReference type="Proteomes" id="UP000001019">
    <property type="component" value="Chromosome"/>
</dbReference>
<keyword evidence="9" id="KW-0511">Multifunctional enzyme</keyword>
<dbReference type="PANTHER" id="PTHR30487">
    <property type="entry name" value="TYPE 4 PREPILIN-LIKE PROTEINS LEADER PEPTIDE-PROCESSING ENZYME"/>
    <property type="match status" value="1"/>
</dbReference>
<evidence type="ECO:0000256" key="7">
    <source>
        <dbReference type="ARBA" id="ARBA00023136"/>
    </source>
</evidence>
<comment type="subcellular location">
    <subcellularLocation>
        <location evidence="1">Cell inner membrane</location>
        <topology evidence="1">Multi-pass membrane protein</topology>
    </subcellularLocation>
    <subcellularLocation>
        <location evidence="9">Cell membrane</location>
        <topology evidence="9">Multi-pass membrane protein</topology>
    </subcellularLocation>
</comment>
<name>Q8CZX6_YERPE</name>
<feature type="transmembrane region" description="Helical" evidence="10">
    <location>
        <begin position="125"/>
        <end position="143"/>
    </location>
</feature>
<sequence>MMMMGMLQEKLYSLNEPLGLIEVNMMDIQVFFVSYLIFGAMVGSFLNVLIYRLPIMLANLSSRSESHGEEIKMRSHLRNINLFQPGSFCHHCNESIPIKYNIPILGWIFLRGASRCCNKKISTRYLFIEVLAVIQTLLVLMIFKEDLLICTSLVLIWSLTALAFIDFDTYLLPDCMTIPLLWLGLLINIDTVFAPLTSAVLGAVSGYLFLWLSYWLFKIVRGVDGMGYGDFKLMAALGAWFGVSAVPFLILFSSFFGLVAYAIFYFFDKKDNGKEINYIAFGPYISLAGVLYLFLGSHVTNLFS</sequence>
<dbReference type="HOGENOM" id="CLU_057101_0_0_6"/>
<feature type="transmembrane region" description="Helical" evidence="10">
    <location>
        <begin position="237"/>
        <end position="264"/>
    </location>
</feature>
<evidence type="ECO:0000313" key="13">
    <source>
        <dbReference type="EMBL" id="AAM86745.1"/>
    </source>
</evidence>
<evidence type="ECO:0000259" key="12">
    <source>
        <dbReference type="Pfam" id="PF06750"/>
    </source>
</evidence>
<dbReference type="EC" id="3.4.23.43" evidence="9"/>
<evidence type="ECO:0000256" key="10">
    <source>
        <dbReference type="SAM" id="Phobius"/>
    </source>
</evidence>
<dbReference type="KEGG" id="ypm:YP_2850"/>
<dbReference type="Gene3D" id="1.20.120.1220">
    <property type="match status" value="1"/>
</dbReference>
<evidence type="ECO:0000256" key="3">
    <source>
        <dbReference type="ARBA" id="ARBA00022475"/>
    </source>
</evidence>
<evidence type="ECO:0000313" key="16">
    <source>
        <dbReference type="Proteomes" id="UP000002490"/>
    </source>
</evidence>
<protein>
    <recommendedName>
        <fullName evidence="9">Prepilin leader peptidase/N-methyltransferase</fullName>
        <ecNumber evidence="9">2.1.1.-</ecNumber>
        <ecNumber evidence="9">3.4.23.43</ecNumber>
    </recommendedName>
</protein>
<keyword evidence="3" id="KW-1003">Cell membrane</keyword>
<dbReference type="PRINTS" id="PR00864">
    <property type="entry name" value="PREPILNPTASE"/>
</dbReference>
<dbReference type="DNASU" id="1148142"/>
<evidence type="ECO:0000313" key="15">
    <source>
        <dbReference type="Proteomes" id="UP000001019"/>
    </source>
</evidence>
<dbReference type="Pfam" id="PF06750">
    <property type="entry name" value="A24_N_bact"/>
    <property type="match status" value="1"/>
</dbReference>
<evidence type="ECO:0000256" key="9">
    <source>
        <dbReference type="RuleBase" id="RU003794"/>
    </source>
</evidence>
<evidence type="ECO:0000259" key="11">
    <source>
        <dbReference type="Pfam" id="PF01478"/>
    </source>
</evidence>
<comment type="catalytic activity">
    <reaction evidence="9">
        <text>Typically cleaves a -Gly-|-Phe- bond to release an N-terminal, basic peptide of 5-8 residues from type IV prepilin, and then N-methylates the new N-terminal amino group, the methyl donor being S-adenosyl-L-methionine.</text>
        <dbReference type="EC" id="3.4.23.43"/>
    </reaction>
</comment>
<feature type="domain" description="Prepilin peptidase A24 N-terminal" evidence="12">
    <location>
        <begin position="37"/>
        <end position="142"/>
    </location>
</feature>
<accession>Q8CZX6</accession>
<evidence type="ECO:0000256" key="8">
    <source>
        <dbReference type="RuleBase" id="RU003793"/>
    </source>
</evidence>
<keyword evidence="4" id="KW-0997">Cell inner membrane</keyword>
<dbReference type="PANTHER" id="PTHR30487:SF0">
    <property type="entry name" value="PREPILIN LEADER PEPTIDASE_N-METHYLTRANSFERASE-RELATED"/>
    <property type="match status" value="1"/>
</dbReference>
<dbReference type="GO" id="GO:0004190">
    <property type="term" value="F:aspartic-type endopeptidase activity"/>
    <property type="evidence" value="ECO:0007669"/>
    <property type="project" value="UniProtKB-EC"/>
</dbReference>
<accession>Q74S09</accession>
<evidence type="ECO:0000256" key="6">
    <source>
        <dbReference type="ARBA" id="ARBA00022989"/>
    </source>
</evidence>
<feature type="transmembrane region" description="Helical" evidence="10">
    <location>
        <begin position="196"/>
        <end position="217"/>
    </location>
</feature>
<dbReference type="InterPro" id="IPR000045">
    <property type="entry name" value="Prepilin_IV_endopep_pep"/>
</dbReference>
<dbReference type="GO" id="GO:0008168">
    <property type="term" value="F:methyltransferase activity"/>
    <property type="evidence" value="ECO:0007669"/>
    <property type="project" value="UniProtKB-KW"/>
</dbReference>
<dbReference type="AlphaFoldDB" id="Q8CZX6"/>
<evidence type="ECO:0000313" key="14">
    <source>
        <dbReference type="EMBL" id="AAS63033.1"/>
    </source>
</evidence>